<feature type="region of interest" description="Disordered" evidence="1">
    <location>
        <begin position="392"/>
        <end position="420"/>
    </location>
</feature>
<feature type="compositionally biased region" description="Basic and acidic residues" evidence="1">
    <location>
        <begin position="174"/>
        <end position="185"/>
    </location>
</feature>
<sequence>MRKVPSVIELEVKDPVPVMERISVPRVWNRINSGFRIQDLTDDLFSSTLDLVERCCLVVHITTVVTVWTDDLRARDDIPRYLVVYPLQRYNLSGEPLARATGIRYDPDARAEYLDLINFWMRDRNSLVAVEEGTGRVVGVLVGRIIRKLNRTRTMSRLSEDEATAIKIEESEVGERVSGEEKSATLKETASEESSMEVQIMRTERLPQKKYPEERERIFYSDTVSTSDEEEMVAQRVEKFFAEMEELVSYQPHGKTVEQSPELVAMRLEQRMRDIERRVDPWSWVGGECGEEAGPEEWDSPFWYPEEWYDEEAEQEEDEPVAEEQKGEDFGWEVLDGTEGRETDGSSRGGYAMLEELKKEYADLQPRSICRVYALYNRIPDTKNLDEKEVIVQKQRKKNKREAEEQGPSSQPSGFQLSDGEPGRVYGNEIVRSIQAVRSHLMNSVNMYTKYNVDAYYKIYIISIATEYIKEPIALGLMRAAIEMARAMDVGLVTGVFTSAITQSLAKFMGFWVDAEVSYDEWRTLKDERDLFGDTGRMNPTGALMTVTLGPEKVPAVEEPTEPTTNEEPPRRKPKKKKNKK</sequence>
<feature type="compositionally biased region" description="Polar residues" evidence="1">
    <location>
        <begin position="407"/>
        <end position="416"/>
    </location>
</feature>
<evidence type="ECO:0000313" key="3">
    <source>
        <dbReference type="Proteomes" id="UP001558652"/>
    </source>
</evidence>
<gene>
    <name evidence="2" type="ORF">AAG570_004971</name>
</gene>
<feature type="compositionally biased region" description="Basic residues" evidence="1">
    <location>
        <begin position="572"/>
        <end position="581"/>
    </location>
</feature>
<comment type="caution">
    <text evidence="2">The sequence shown here is derived from an EMBL/GenBank/DDBJ whole genome shotgun (WGS) entry which is preliminary data.</text>
</comment>
<evidence type="ECO:0000256" key="1">
    <source>
        <dbReference type="SAM" id="MobiDB-lite"/>
    </source>
</evidence>
<feature type="compositionally biased region" description="Low complexity" evidence="1">
    <location>
        <begin position="551"/>
        <end position="567"/>
    </location>
</feature>
<dbReference type="EMBL" id="JBFDAA010000017">
    <property type="protein sequence ID" value="KAL1116499.1"/>
    <property type="molecule type" value="Genomic_DNA"/>
</dbReference>
<reference evidence="2 3" key="1">
    <citation type="submission" date="2024-07" db="EMBL/GenBank/DDBJ databases">
        <title>Chromosome-level genome assembly of the water stick insect Ranatra chinensis (Heteroptera: Nepidae).</title>
        <authorList>
            <person name="Liu X."/>
        </authorList>
    </citation>
    <scope>NUCLEOTIDE SEQUENCE [LARGE SCALE GENOMIC DNA]</scope>
    <source>
        <strain evidence="2">Cailab_2021Rc</strain>
        <tissue evidence="2">Muscle</tissue>
    </source>
</reference>
<dbReference type="Proteomes" id="UP001558652">
    <property type="component" value="Unassembled WGS sequence"/>
</dbReference>
<dbReference type="Gene3D" id="3.40.630.30">
    <property type="match status" value="2"/>
</dbReference>
<feature type="compositionally biased region" description="Polar residues" evidence="1">
    <location>
        <begin position="186"/>
        <end position="195"/>
    </location>
</feature>
<proteinExistence type="predicted"/>
<protein>
    <submittedName>
        <fullName evidence="2">Uncharacterized protein</fullName>
    </submittedName>
</protein>
<dbReference type="AlphaFoldDB" id="A0ABD0XZ31"/>
<feature type="region of interest" description="Disordered" evidence="1">
    <location>
        <begin position="549"/>
        <end position="581"/>
    </location>
</feature>
<keyword evidence="3" id="KW-1185">Reference proteome</keyword>
<evidence type="ECO:0000313" key="2">
    <source>
        <dbReference type="EMBL" id="KAL1116499.1"/>
    </source>
</evidence>
<feature type="region of interest" description="Disordered" evidence="1">
    <location>
        <begin position="174"/>
        <end position="195"/>
    </location>
</feature>
<accession>A0ABD0XZ31</accession>
<organism evidence="2 3">
    <name type="scientific">Ranatra chinensis</name>
    <dbReference type="NCBI Taxonomy" id="642074"/>
    <lineage>
        <taxon>Eukaryota</taxon>
        <taxon>Metazoa</taxon>
        <taxon>Ecdysozoa</taxon>
        <taxon>Arthropoda</taxon>
        <taxon>Hexapoda</taxon>
        <taxon>Insecta</taxon>
        <taxon>Pterygota</taxon>
        <taxon>Neoptera</taxon>
        <taxon>Paraneoptera</taxon>
        <taxon>Hemiptera</taxon>
        <taxon>Heteroptera</taxon>
        <taxon>Panheteroptera</taxon>
        <taxon>Nepomorpha</taxon>
        <taxon>Nepidae</taxon>
        <taxon>Ranatrinae</taxon>
        <taxon>Ranatra</taxon>
    </lineage>
</organism>
<feature type="region of interest" description="Disordered" evidence="1">
    <location>
        <begin position="314"/>
        <end position="348"/>
    </location>
</feature>
<name>A0ABD0XZ31_9HEMI</name>